<evidence type="ECO:0000256" key="3">
    <source>
        <dbReference type="ARBA" id="ARBA00022898"/>
    </source>
</evidence>
<keyword evidence="5 8" id="KW-0457">Lysine biosynthesis</keyword>
<dbReference type="PANTHER" id="PTHR43727">
    <property type="entry name" value="DIAMINOPIMELATE DECARBOXYLASE"/>
    <property type="match status" value="1"/>
</dbReference>
<dbReference type="FunFam" id="3.20.20.10:FF:000003">
    <property type="entry name" value="Diaminopimelate decarboxylase"/>
    <property type="match status" value="1"/>
</dbReference>
<comment type="similarity">
    <text evidence="5">Belongs to the Orn/Lys/Arg decarboxylase class-II family. LysA subfamily.</text>
</comment>
<keyword evidence="2 5" id="KW-0210">Decarboxylase</keyword>
<name>A0A455SJC0_9CHLR</name>
<evidence type="ECO:0000256" key="2">
    <source>
        <dbReference type="ARBA" id="ARBA00022793"/>
    </source>
</evidence>
<dbReference type="Pfam" id="PF02784">
    <property type="entry name" value="Orn_Arg_deC_N"/>
    <property type="match status" value="1"/>
</dbReference>
<dbReference type="Gene3D" id="2.40.37.10">
    <property type="entry name" value="Lyase, Ornithine Decarboxylase, Chain A, domain 1"/>
    <property type="match status" value="1"/>
</dbReference>
<reference evidence="10" key="1">
    <citation type="submission" date="2018-12" db="EMBL/GenBank/DDBJ databases">
        <title>Novel natural products biosynthetic potential of the class Ktedonobacteria.</title>
        <authorList>
            <person name="Zheng Y."/>
            <person name="Saitou A."/>
            <person name="Wang C.M."/>
            <person name="Toyoda A."/>
            <person name="Minakuchi Y."/>
            <person name="Sekiguchi Y."/>
            <person name="Ueda K."/>
            <person name="Takano H."/>
            <person name="Sakai Y."/>
            <person name="Yokota A."/>
            <person name="Yabe S."/>
        </authorList>
    </citation>
    <scope>NUCLEOTIDE SEQUENCE</scope>
    <source>
        <strain evidence="10">COM3</strain>
    </source>
</reference>
<dbReference type="InterPro" id="IPR002986">
    <property type="entry name" value="DAP_deCOOHase_LysA"/>
</dbReference>
<organism evidence="10">
    <name type="scientific">Thermosporothrix sp. COM3</name>
    <dbReference type="NCBI Taxonomy" id="2490863"/>
    <lineage>
        <taxon>Bacteria</taxon>
        <taxon>Bacillati</taxon>
        <taxon>Chloroflexota</taxon>
        <taxon>Ktedonobacteria</taxon>
        <taxon>Ktedonobacterales</taxon>
        <taxon>Thermosporotrichaceae</taxon>
        <taxon>Thermosporothrix</taxon>
    </lineage>
</organism>
<dbReference type="NCBIfam" id="TIGR01048">
    <property type="entry name" value="lysA"/>
    <property type="match status" value="1"/>
</dbReference>
<feature type="domain" description="Orn/DAP/Arg decarboxylase 2 N-terminal" evidence="9">
    <location>
        <begin position="51"/>
        <end position="313"/>
    </location>
</feature>
<dbReference type="InterPro" id="IPR000183">
    <property type="entry name" value="Orn/DAP/Arg_de-COase"/>
</dbReference>
<proteinExistence type="inferred from homology"/>
<feature type="binding site" evidence="5">
    <location>
        <position position="378"/>
    </location>
    <ligand>
        <name>substrate</name>
    </ligand>
</feature>
<comment type="catalytic activity">
    <reaction evidence="5 8">
        <text>meso-2,6-diaminopimelate + H(+) = L-lysine + CO2</text>
        <dbReference type="Rhea" id="RHEA:15101"/>
        <dbReference type="ChEBI" id="CHEBI:15378"/>
        <dbReference type="ChEBI" id="CHEBI:16526"/>
        <dbReference type="ChEBI" id="CHEBI:32551"/>
        <dbReference type="ChEBI" id="CHEBI:57791"/>
        <dbReference type="EC" id="4.1.1.20"/>
    </reaction>
</comment>
<accession>A0A455SJC0</accession>
<dbReference type="HAMAP" id="MF_02120">
    <property type="entry name" value="LysA"/>
    <property type="match status" value="1"/>
</dbReference>
<dbReference type="SUPFAM" id="SSF50621">
    <property type="entry name" value="Alanine racemase C-terminal domain-like"/>
    <property type="match status" value="1"/>
</dbReference>
<feature type="binding site" evidence="5">
    <location>
        <position position="346"/>
    </location>
    <ligand>
        <name>substrate</name>
    </ligand>
</feature>
<feature type="binding site" evidence="5">
    <location>
        <begin position="306"/>
        <end position="309"/>
    </location>
    <ligand>
        <name>pyridoxal 5'-phosphate</name>
        <dbReference type="ChEBI" id="CHEBI:597326"/>
    </ligand>
</feature>
<comment type="cofactor">
    <cofactor evidence="1 5 7 8">
        <name>pyridoxal 5'-phosphate</name>
        <dbReference type="ChEBI" id="CHEBI:597326"/>
    </cofactor>
</comment>
<dbReference type="GO" id="GO:0008836">
    <property type="term" value="F:diaminopimelate decarboxylase activity"/>
    <property type="evidence" value="ECO:0007669"/>
    <property type="project" value="UniProtKB-UniRule"/>
</dbReference>
<dbReference type="SUPFAM" id="SSF51419">
    <property type="entry name" value="PLP-binding barrel"/>
    <property type="match status" value="1"/>
</dbReference>
<dbReference type="CDD" id="cd06828">
    <property type="entry name" value="PLPDE_III_DapDC"/>
    <property type="match status" value="1"/>
</dbReference>
<dbReference type="PRINTS" id="PR01179">
    <property type="entry name" value="ODADCRBXLASE"/>
</dbReference>
<evidence type="ECO:0000313" key="10">
    <source>
        <dbReference type="EMBL" id="BBH88553.1"/>
    </source>
</evidence>
<feature type="binding site" evidence="5">
    <location>
        <position position="262"/>
    </location>
    <ligand>
        <name>pyridoxal 5'-phosphate</name>
        <dbReference type="ChEBI" id="CHEBI:597326"/>
    </ligand>
</feature>
<comment type="pathway">
    <text evidence="5 8">Amino-acid biosynthesis; L-lysine biosynthesis via DAP pathway; L-lysine from DL-2,6-diaminopimelate: step 1/1.</text>
</comment>
<protein>
    <recommendedName>
        <fullName evidence="5 6">Diaminopimelate decarboxylase</fullName>
        <shortName evidence="5">DAP decarboxylase</shortName>
        <shortName evidence="5">DAPDC</shortName>
        <ecNumber evidence="5 6">4.1.1.20</ecNumber>
    </recommendedName>
</protein>
<dbReference type="EMBL" id="AP019376">
    <property type="protein sequence ID" value="BBH88553.1"/>
    <property type="molecule type" value="Genomic_DNA"/>
</dbReference>
<sequence length="448" mass="49530">MAVSLSPAQRALLPDTMSVSASDPFTLELAGHSLKQLAERYGTPLYIFDRATIVNACAQYREAFRREYQASSVQILYASKAYLSPMIARLVAEEGLGLDVVSGGELLVAHRAAFPMERISFHGNNKSAEELRLALRLGVGRIVLDNWSELRRLTQIAREMQMHPGVLVRVAPDVETDTHRYLQTGHATAKFGFPLSTGDAAEAVRTILHEGQLHVLGLHAHSGTMLRETRPYEECLQRLLELAVLLHKETGWWPQELSPGGGWAIATPDAPDRPDPALLAAALQRCILHCVDTLKISQPLPMLIIEPGRSIIARAGIALYRIGARKATPGGITYLFVDGGMADNIRPALYGALYTALPVEQLEREHDVSFCVSGRYCESGDMLIEEVRLPDMREGELLLLPTAGAYCLPMASNYNLVPRPGVLLVDKETIHVMERRETYDDLLSRYCD</sequence>
<dbReference type="UniPathway" id="UPA00034">
    <property type="reaction ID" value="UER00027"/>
</dbReference>
<feature type="binding site" evidence="5">
    <location>
        <position position="406"/>
    </location>
    <ligand>
        <name>substrate</name>
    </ligand>
</feature>
<evidence type="ECO:0000256" key="5">
    <source>
        <dbReference type="HAMAP-Rule" id="MF_02120"/>
    </source>
</evidence>
<evidence type="ECO:0000256" key="4">
    <source>
        <dbReference type="ARBA" id="ARBA00023239"/>
    </source>
</evidence>
<dbReference type="GO" id="GO:0030170">
    <property type="term" value="F:pyridoxal phosphate binding"/>
    <property type="evidence" value="ECO:0007669"/>
    <property type="project" value="UniProtKB-UniRule"/>
</dbReference>
<dbReference type="EC" id="4.1.1.20" evidence="5 6"/>
<dbReference type="InterPro" id="IPR022644">
    <property type="entry name" value="De-COase2_N"/>
</dbReference>
<dbReference type="GO" id="GO:0009089">
    <property type="term" value="P:lysine biosynthetic process via diaminopimelate"/>
    <property type="evidence" value="ECO:0007669"/>
    <property type="project" value="UniProtKB-UniRule"/>
</dbReference>
<dbReference type="InterPro" id="IPR009006">
    <property type="entry name" value="Ala_racemase/Decarboxylase_C"/>
</dbReference>
<evidence type="ECO:0000259" key="9">
    <source>
        <dbReference type="Pfam" id="PF02784"/>
    </source>
</evidence>
<keyword evidence="4 5" id="KW-0456">Lyase</keyword>
<feature type="binding site" evidence="5">
    <location>
        <position position="350"/>
    </location>
    <ligand>
        <name>substrate</name>
    </ligand>
</feature>
<evidence type="ECO:0000256" key="7">
    <source>
        <dbReference type="PIRSR" id="PIRSR600183-50"/>
    </source>
</evidence>
<comment type="subunit">
    <text evidence="5">Homodimer.</text>
</comment>
<gene>
    <name evidence="5 10" type="primary">lysA</name>
    <name evidence="10" type="ORF">KTC_33040</name>
</gene>
<keyword evidence="5" id="KW-0028">Amino-acid biosynthesis</keyword>
<evidence type="ECO:0000256" key="1">
    <source>
        <dbReference type="ARBA" id="ARBA00001933"/>
    </source>
</evidence>
<comment type="function">
    <text evidence="5">Specifically catalyzes the decarboxylation of meso-diaminopimelate (meso-DAP) to L-lysine.</text>
</comment>
<dbReference type="PRINTS" id="PR01181">
    <property type="entry name" value="DAPDCRBXLASE"/>
</dbReference>
<feature type="binding site" evidence="5">
    <location>
        <position position="406"/>
    </location>
    <ligand>
        <name>pyridoxal 5'-phosphate</name>
        <dbReference type="ChEBI" id="CHEBI:597326"/>
    </ligand>
</feature>
<evidence type="ECO:0000256" key="6">
    <source>
        <dbReference type="NCBIfam" id="TIGR01048"/>
    </source>
</evidence>
<evidence type="ECO:0000256" key="8">
    <source>
        <dbReference type="RuleBase" id="RU003738"/>
    </source>
</evidence>
<dbReference type="Gene3D" id="3.20.20.10">
    <property type="entry name" value="Alanine racemase"/>
    <property type="match status" value="1"/>
</dbReference>
<feature type="modified residue" description="N6-(pyridoxal phosphate)lysine" evidence="5 7">
    <location>
        <position position="80"/>
    </location>
</feature>
<feature type="active site" description="Proton donor" evidence="7">
    <location>
        <position position="377"/>
    </location>
</feature>
<dbReference type="InterPro" id="IPR029066">
    <property type="entry name" value="PLP-binding_barrel"/>
</dbReference>
<keyword evidence="3 5" id="KW-0663">Pyridoxal phosphate</keyword>
<feature type="binding site" evidence="5">
    <location>
        <position position="309"/>
    </location>
    <ligand>
        <name>substrate</name>
    </ligand>
</feature>
<dbReference type="AlphaFoldDB" id="A0A455SJC0"/>
<dbReference type="PANTHER" id="PTHR43727:SF2">
    <property type="entry name" value="GROUP IV DECARBOXYLASE"/>
    <property type="match status" value="1"/>
</dbReference>